<name>A0ABC8KCZ1_ERUVS</name>
<reference evidence="1 2" key="1">
    <citation type="submission" date="2022-03" db="EMBL/GenBank/DDBJ databases">
        <authorList>
            <person name="Macdonald S."/>
            <person name="Ahmed S."/>
            <person name="Newling K."/>
        </authorList>
    </citation>
    <scope>NUCLEOTIDE SEQUENCE [LARGE SCALE GENOMIC DNA]</scope>
</reference>
<dbReference type="EMBL" id="CAKOAT010221377">
    <property type="protein sequence ID" value="CAH8356835.1"/>
    <property type="molecule type" value="Genomic_DNA"/>
</dbReference>
<sequence>MWRRIVSSHLKTLASDVAAAAASPHRSIATAARHVGGFSLAANRSAVSVIPRHFSSESVETVTKKKVEDVMPIATGHEKEELEAELEVTLNAFLIIHI</sequence>
<accession>A0ABC8KCZ1</accession>
<evidence type="ECO:0000313" key="2">
    <source>
        <dbReference type="Proteomes" id="UP001642260"/>
    </source>
</evidence>
<evidence type="ECO:0000313" key="1">
    <source>
        <dbReference type="EMBL" id="CAH8356835.1"/>
    </source>
</evidence>
<organism evidence="1 2">
    <name type="scientific">Eruca vesicaria subsp. sativa</name>
    <name type="common">Garden rocket</name>
    <name type="synonym">Eruca sativa</name>
    <dbReference type="NCBI Taxonomy" id="29727"/>
    <lineage>
        <taxon>Eukaryota</taxon>
        <taxon>Viridiplantae</taxon>
        <taxon>Streptophyta</taxon>
        <taxon>Embryophyta</taxon>
        <taxon>Tracheophyta</taxon>
        <taxon>Spermatophyta</taxon>
        <taxon>Magnoliopsida</taxon>
        <taxon>eudicotyledons</taxon>
        <taxon>Gunneridae</taxon>
        <taxon>Pentapetalae</taxon>
        <taxon>rosids</taxon>
        <taxon>malvids</taxon>
        <taxon>Brassicales</taxon>
        <taxon>Brassicaceae</taxon>
        <taxon>Brassiceae</taxon>
        <taxon>Eruca</taxon>
    </lineage>
</organism>
<proteinExistence type="predicted"/>
<comment type="caution">
    <text evidence="1">The sequence shown here is derived from an EMBL/GenBank/DDBJ whole genome shotgun (WGS) entry which is preliminary data.</text>
</comment>
<dbReference type="Proteomes" id="UP001642260">
    <property type="component" value="Unassembled WGS sequence"/>
</dbReference>
<dbReference type="AlphaFoldDB" id="A0ABC8KCZ1"/>
<protein>
    <submittedName>
        <fullName evidence="1">Uncharacterized protein</fullName>
    </submittedName>
</protein>
<keyword evidence="2" id="KW-1185">Reference proteome</keyword>
<gene>
    <name evidence="1" type="ORF">ERUC_LOCUS22590</name>
</gene>